<feature type="transmembrane region" description="Helical" evidence="8">
    <location>
        <begin position="706"/>
        <end position="726"/>
    </location>
</feature>
<evidence type="ECO:0000256" key="8">
    <source>
        <dbReference type="SAM" id="Phobius"/>
    </source>
</evidence>
<feature type="transmembrane region" description="Helical" evidence="8">
    <location>
        <begin position="746"/>
        <end position="766"/>
    </location>
</feature>
<evidence type="ECO:0000256" key="2">
    <source>
        <dbReference type="ARBA" id="ARBA00022448"/>
    </source>
</evidence>
<feature type="domain" description="Ion transport" evidence="9">
    <location>
        <begin position="601"/>
        <end position="870"/>
    </location>
</feature>
<protein>
    <submittedName>
        <fullName evidence="13">Transient receptor potential cation channel subfamily M member 2-like</fullName>
    </submittedName>
</protein>
<feature type="transmembrane region" description="Helical" evidence="8">
    <location>
        <begin position="834"/>
        <end position="856"/>
    </location>
</feature>
<evidence type="ECO:0000256" key="6">
    <source>
        <dbReference type="ARBA" id="ARBA00023136"/>
    </source>
</evidence>
<keyword evidence="6 8" id="KW-0472">Membrane</keyword>
<evidence type="ECO:0000313" key="12">
    <source>
        <dbReference type="Proteomes" id="UP000694844"/>
    </source>
</evidence>
<evidence type="ECO:0000259" key="9">
    <source>
        <dbReference type="Pfam" id="PF00520"/>
    </source>
</evidence>
<keyword evidence="5" id="KW-0406">Ion transport</keyword>
<evidence type="ECO:0000256" key="3">
    <source>
        <dbReference type="ARBA" id="ARBA00022692"/>
    </source>
</evidence>
<proteinExistence type="predicted"/>
<dbReference type="GO" id="GO:0005886">
    <property type="term" value="C:plasma membrane"/>
    <property type="evidence" value="ECO:0007669"/>
    <property type="project" value="TreeGrafter"/>
</dbReference>
<evidence type="ECO:0000313" key="13">
    <source>
        <dbReference type="RefSeq" id="XP_022299997.1"/>
    </source>
</evidence>
<evidence type="ECO:0000259" key="10">
    <source>
        <dbReference type="Pfam" id="PF18139"/>
    </source>
</evidence>
<dbReference type="OrthoDB" id="9994106at2759"/>
<dbReference type="AlphaFoldDB" id="A0A8B8B994"/>
<dbReference type="Proteomes" id="UP000694844">
    <property type="component" value="Chromosome 8"/>
</dbReference>
<name>A0A8B8B994_CRAVI</name>
<keyword evidence="7" id="KW-0407">Ion channel</keyword>
<dbReference type="InterPro" id="IPR057366">
    <property type="entry name" value="TRPM-like"/>
</dbReference>
<dbReference type="GO" id="GO:0005261">
    <property type="term" value="F:monoatomic cation channel activity"/>
    <property type="evidence" value="ECO:0007669"/>
    <property type="project" value="TreeGrafter"/>
</dbReference>
<dbReference type="PANTHER" id="PTHR13800">
    <property type="entry name" value="TRANSIENT RECEPTOR POTENTIAL CATION CHANNEL, SUBFAMILY M, MEMBER 6"/>
    <property type="match status" value="1"/>
</dbReference>
<dbReference type="RefSeq" id="XP_022299997.1">
    <property type="nucleotide sequence ID" value="XM_022444289.1"/>
</dbReference>
<keyword evidence="12" id="KW-1185">Reference proteome</keyword>
<evidence type="ECO:0000256" key="4">
    <source>
        <dbReference type="ARBA" id="ARBA00022989"/>
    </source>
</evidence>
<dbReference type="InterPro" id="IPR050927">
    <property type="entry name" value="TRPM"/>
</dbReference>
<keyword evidence="4 8" id="KW-1133">Transmembrane helix</keyword>
<keyword evidence="3 8" id="KW-0812">Transmembrane</keyword>
<evidence type="ECO:0000256" key="5">
    <source>
        <dbReference type="ARBA" id="ARBA00023065"/>
    </source>
</evidence>
<dbReference type="Pfam" id="PF00520">
    <property type="entry name" value="Ion_trans"/>
    <property type="match status" value="1"/>
</dbReference>
<dbReference type="GeneID" id="111108420"/>
<dbReference type="InterPro" id="IPR005821">
    <property type="entry name" value="Ion_trans_dom"/>
</dbReference>
<dbReference type="GO" id="GO:0030001">
    <property type="term" value="P:metal ion transport"/>
    <property type="evidence" value="ECO:0007669"/>
    <property type="project" value="TreeGrafter"/>
</dbReference>
<feature type="domain" description="TRPM-like" evidence="11">
    <location>
        <begin position="314"/>
        <end position="558"/>
    </location>
</feature>
<dbReference type="KEGG" id="cvn:111108420"/>
<comment type="subcellular location">
    <subcellularLocation>
        <location evidence="1">Membrane</location>
        <topology evidence="1">Multi-pass membrane protein</topology>
    </subcellularLocation>
</comment>
<accession>A0A8B8B994</accession>
<dbReference type="Pfam" id="PF25508">
    <property type="entry name" value="TRPM2"/>
    <property type="match status" value="1"/>
</dbReference>
<evidence type="ECO:0000256" key="7">
    <source>
        <dbReference type="ARBA" id="ARBA00023303"/>
    </source>
</evidence>
<feature type="domain" description="TRPM SLOG" evidence="10">
    <location>
        <begin position="109"/>
        <end position="186"/>
    </location>
</feature>
<reference evidence="13" key="1">
    <citation type="submission" date="2025-08" db="UniProtKB">
        <authorList>
            <consortium name="RefSeq"/>
        </authorList>
    </citation>
    <scope>IDENTIFICATION</scope>
    <source>
        <tissue evidence="13">Whole sample</tissue>
    </source>
</reference>
<dbReference type="Pfam" id="PF18139">
    <property type="entry name" value="LSDAT_euk"/>
    <property type="match status" value="1"/>
</dbReference>
<organism evidence="12 13">
    <name type="scientific">Crassostrea virginica</name>
    <name type="common">Eastern oyster</name>
    <dbReference type="NCBI Taxonomy" id="6565"/>
    <lineage>
        <taxon>Eukaryota</taxon>
        <taxon>Metazoa</taxon>
        <taxon>Spiralia</taxon>
        <taxon>Lophotrochozoa</taxon>
        <taxon>Mollusca</taxon>
        <taxon>Bivalvia</taxon>
        <taxon>Autobranchia</taxon>
        <taxon>Pteriomorphia</taxon>
        <taxon>Ostreida</taxon>
        <taxon>Ostreoidea</taxon>
        <taxon>Ostreidae</taxon>
        <taxon>Crassostrea</taxon>
    </lineage>
</organism>
<dbReference type="PANTHER" id="PTHR13800:SF1">
    <property type="entry name" value="TRANSIENT RECEPTOR POTENTIAL CATION CHANNEL TRPM"/>
    <property type="match status" value="1"/>
</dbReference>
<feature type="transmembrane region" description="Helical" evidence="8">
    <location>
        <begin position="600"/>
        <end position="623"/>
    </location>
</feature>
<sequence length="954" mass="110717">MPDSGEKFLDILKGMLGVDYDVKRELKLVLSIIGETKNYVPRVWPKSVLQRALIETCQNSGGDTCILIHDEDAGSANFFNNDFEKFLKTMSKQQPGQQNEVHLLRIKEGDNAPINEFEVKVKTDLELEEKILEENIFYYEEVPETIPLVMILLEGNLKSIKQVQAAASIGIPVIIIKGSGNAADTIFDYFESDDCERKTVLRRHAAIWNWDLKEEDFLTGEEDINKLSKNGIVIHKFDLEKDDPSLFSKLVADAVVRSQRYLPDSNGQKTDGEGLQSFYGSWNSRLVIPVSLPLYFFYTFKHLQEEKKIEEKGHILLLDALRFNKTDFVKILLDYAVNVKMEDLSSLYHSVESCTHDTKGNIENTSQERSKKEECACVGKRWLIRRIDKTKADCCFNPQPEGNVSKEAKALCRKLLDYKALNTEDNTQRTEGSSKYSENKENVPLDEILLWSLFANKPEIAELIWVQDKNQLMTGIVSYRILRKLAIMAEDAKEHVLSTLYSDHSQMFYKKTRTLLDSMYKDDPKRTVRIIDTPVTIWGIHSTPLTFAYENFMYEFIATPASQKFLNGIWYSNQAPDIIPFIMSAVTKPREVLQSPLMKYIFNYIVFLTVLICYSGFVTTSVGPGTYGRILEYYVMFWGFGDLLEEIFSCFGIFHKSSKGKSVRSNRAIIQRYLNNFWNILDILSYSALLAALITRHASDSENATIARRLFSLALLIMYFRFLEGFLMFRMFGRTLIMIKEMLKDLLRFFFIMLVVILGVGFYYHANLWPDHTTFWNGHWTRWRIWKVLYYPYWQIYGETYDVFLGGEDTDHCTFDFDKWGSDASIERCPKEDWTVLVVSGFYMLLSNLLLVNLVIAMFSSTYERVTANSENLWRFERYSVIMNYKYRIPSPVNLIWFPKRLWQRFRKPKSNPNNGNTNGTNEQDTEAEDLSFQKIMACKVLEDFQKLKSNGNL</sequence>
<dbReference type="InterPro" id="IPR041491">
    <property type="entry name" value="TRPM_SLOG"/>
</dbReference>
<evidence type="ECO:0000259" key="11">
    <source>
        <dbReference type="Pfam" id="PF25508"/>
    </source>
</evidence>
<evidence type="ECO:0000256" key="1">
    <source>
        <dbReference type="ARBA" id="ARBA00004141"/>
    </source>
</evidence>
<feature type="transmembrane region" description="Helical" evidence="8">
    <location>
        <begin position="676"/>
        <end position="694"/>
    </location>
</feature>
<keyword evidence="2" id="KW-0813">Transport</keyword>
<gene>
    <name evidence="13" type="primary">LOC111108420</name>
</gene>